<dbReference type="EC" id="2.7.7.87" evidence="9"/>
<dbReference type="Proteomes" id="UP000267535">
    <property type="component" value="Unassembled WGS sequence"/>
</dbReference>
<comment type="subcellular location">
    <subcellularLocation>
        <location evidence="1 9">Cytoplasm</location>
    </subcellularLocation>
</comment>
<dbReference type="PANTHER" id="PTHR17490">
    <property type="entry name" value="SUA5"/>
    <property type="match status" value="1"/>
</dbReference>
<name>A0A3P1SQE9_9GAMM</name>
<keyword evidence="4 9" id="KW-0819">tRNA processing</keyword>
<dbReference type="GO" id="GO:0005737">
    <property type="term" value="C:cytoplasm"/>
    <property type="evidence" value="ECO:0007669"/>
    <property type="project" value="UniProtKB-SubCell"/>
</dbReference>
<sequence length="185" mass="20687">MGWWHIRQAARAMHQGGVIAYPTEAVWGLGCDPFNETAVQHLLKIKRRPMHKGLILVASSIQQVKPLLDNLAPEELQRVTASWPGPVTWILPDPDNLIPAWVKGNHSSVAVRVSDHYHVRSLCEEFGSMIVSTSANYSNQLPARDRLKVIIHFKNKVAAIVPGRLGQLDRPTSILRLDSEEPVRS</sequence>
<dbReference type="GO" id="GO:0061710">
    <property type="term" value="F:L-threonylcarbamoyladenylate synthase"/>
    <property type="evidence" value="ECO:0007669"/>
    <property type="project" value="UniProtKB-EC"/>
</dbReference>
<evidence type="ECO:0000256" key="2">
    <source>
        <dbReference type="ARBA" id="ARBA00022490"/>
    </source>
</evidence>
<comment type="catalytic activity">
    <reaction evidence="8 9">
        <text>L-threonine + hydrogencarbonate + ATP = L-threonylcarbamoyladenylate + diphosphate + H2O</text>
        <dbReference type="Rhea" id="RHEA:36407"/>
        <dbReference type="ChEBI" id="CHEBI:15377"/>
        <dbReference type="ChEBI" id="CHEBI:17544"/>
        <dbReference type="ChEBI" id="CHEBI:30616"/>
        <dbReference type="ChEBI" id="CHEBI:33019"/>
        <dbReference type="ChEBI" id="CHEBI:57926"/>
        <dbReference type="ChEBI" id="CHEBI:73682"/>
        <dbReference type="EC" id="2.7.7.87"/>
    </reaction>
</comment>
<dbReference type="Pfam" id="PF01300">
    <property type="entry name" value="Sua5_yciO_yrdC"/>
    <property type="match status" value="1"/>
</dbReference>
<proteinExistence type="inferred from homology"/>
<accession>A0A3P1SQE9</accession>
<feature type="domain" description="YrdC-like" evidence="10">
    <location>
        <begin position="3"/>
        <end position="185"/>
    </location>
</feature>
<comment type="caution">
    <text evidence="11">The sequence shown here is derived from an EMBL/GenBank/DDBJ whole genome shotgun (WGS) entry which is preliminary data.</text>
</comment>
<dbReference type="InterPro" id="IPR017945">
    <property type="entry name" value="DHBP_synth_RibB-like_a/b_dom"/>
</dbReference>
<keyword evidence="12" id="KW-1185">Reference proteome</keyword>
<evidence type="ECO:0000256" key="1">
    <source>
        <dbReference type="ARBA" id="ARBA00004496"/>
    </source>
</evidence>
<dbReference type="OrthoDB" id="9814580at2"/>
<dbReference type="PANTHER" id="PTHR17490:SF18">
    <property type="entry name" value="THREONYLCARBAMOYL-AMP SYNTHASE"/>
    <property type="match status" value="1"/>
</dbReference>
<keyword evidence="2 9" id="KW-0963">Cytoplasm</keyword>
<keyword evidence="3 9" id="KW-0808">Transferase</keyword>
<keyword evidence="7 9" id="KW-0067">ATP-binding</keyword>
<dbReference type="InterPro" id="IPR050156">
    <property type="entry name" value="TC-AMP_synthase_SUA5"/>
</dbReference>
<evidence type="ECO:0000256" key="4">
    <source>
        <dbReference type="ARBA" id="ARBA00022694"/>
    </source>
</evidence>
<dbReference type="GO" id="GO:0000049">
    <property type="term" value="F:tRNA binding"/>
    <property type="evidence" value="ECO:0007669"/>
    <property type="project" value="TreeGrafter"/>
</dbReference>
<dbReference type="PROSITE" id="PS51163">
    <property type="entry name" value="YRDC"/>
    <property type="match status" value="1"/>
</dbReference>
<dbReference type="RefSeq" id="WP_124926364.1">
    <property type="nucleotide sequence ID" value="NZ_BMOH01000002.1"/>
</dbReference>
<keyword evidence="5 9" id="KW-0548">Nucleotidyltransferase</keyword>
<dbReference type="GO" id="GO:0002949">
    <property type="term" value="P:tRNA threonylcarbamoyladenosine modification"/>
    <property type="evidence" value="ECO:0007669"/>
    <property type="project" value="UniProtKB-UniRule"/>
</dbReference>
<dbReference type="InterPro" id="IPR006070">
    <property type="entry name" value="Sua5-like_dom"/>
</dbReference>
<comment type="similarity">
    <text evidence="9">Belongs to the SUA5 family. TsaC subfamily.</text>
</comment>
<evidence type="ECO:0000256" key="3">
    <source>
        <dbReference type="ARBA" id="ARBA00022679"/>
    </source>
</evidence>
<dbReference type="GO" id="GO:0003725">
    <property type="term" value="F:double-stranded RNA binding"/>
    <property type="evidence" value="ECO:0007669"/>
    <property type="project" value="InterPro"/>
</dbReference>
<keyword evidence="6 9" id="KW-0547">Nucleotide-binding</keyword>
<evidence type="ECO:0000259" key="10">
    <source>
        <dbReference type="PROSITE" id="PS51163"/>
    </source>
</evidence>
<evidence type="ECO:0000313" key="12">
    <source>
        <dbReference type="Proteomes" id="UP000267535"/>
    </source>
</evidence>
<dbReference type="AlphaFoldDB" id="A0A3P1SQE9"/>
<evidence type="ECO:0000256" key="6">
    <source>
        <dbReference type="ARBA" id="ARBA00022741"/>
    </source>
</evidence>
<dbReference type="GO" id="GO:0006450">
    <property type="term" value="P:regulation of translational fidelity"/>
    <property type="evidence" value="ECO:0007669"/>
    <property type="project" value="TreeGrafter"/>
</dbReference>
<gene>
    <name evidence="9" type="primary">tsaC</name>
    <name evidence="11" type="ORF">EHS89_11795</name>
</gene>
<protein>
    <recommendedName>
        <fullName evidence="9">Threonylcarbamoyl-AMP synthase</fullName>
        <shortName evidence="9">TC-AMP synthase</shortName>
        <ecNumber evidence="9">2.7.7.87</ecNumber>
    </recommendedName>
    <alternativeName>
        <fullName evidence="9">L-threonylcarbamoyladenylate synthase</fullName>
    </alternativeName>
    <alternativeName>
        <fullName evidence="9">t(6)A37 threonylcarbamoyladenosine biosynthesis protein TsaC</fullName>
    </alternativeName>
    <alternativeName>
        <fullName evidence="9">tRNA threonylcarbamoyladenosine biosynthesis protein TsaC</fullName>
    </alternativeName>
</protein>
<evidence type="ECO:0000313" key="11">
    <source>
        <dbReference type="EMBL" id="RRC98865.1"/>
    </source>
</evidence>
<evidence type="ECO:0000256" key="9">
    <source>
        <dbReference type="HAMAP-Rule" id="MF_01852"/>
    </source>
</evidence>
<dbReference type="SUPFAM" id="SSF55821">
    <property type="entry name" value="YrdC/RibB"/>
    <property type="match status" value="1"/>
</dbReference>
<organism evidence="11 12">
    <name type="scientific">Amphritea balenae</name>
    <dbReference type="NCBI Taxonomy" id="452629"/>
    <lineage>
        <taxon>Bacteria</taxon>
        <taxon>Pseudomonadati</taxon>
        <taxon>Pseudomonadota</taxon>
        <taxon>Gammaproteobacteria</taxon>
        <taxon>Oceanospirillales</taxon>
        <taxon>Oceanospirillaceae</taxon>
        <taxon>Amphritea</taxon>
    </lineage>
</organism>
<comment type="function">
    <text evidence="9">Required for the formation of a threonylcarbamoyl group on adenosine at position 37 (t(6)A37) in tRNAs that read codons beginning with adenine. Catalyzes the conversion of L-threonine, HCO(3)(-)/CO(2) and ATP to give threonylcarbamoyl-AMP (TC-AMP) as the acyladenylate intermediate, with the release of diphosphate.</text>
</comment>
<dbReference type="InterPro" id="IPR023535">
    <property type="entry name" value="TC-AMP_synthase"/>
</dbReference>
<evidence type="ECO:0000256" key="7">
    <source>
        <dbReference type="ARBA" id="ARBA00022840"/>
    </source>
</evidence>
<dbReference type="Gene3D" id="3.90.870.10">
    <property type="entry name" value="DHBP synthase"/>
    <property type="match status" value="1"/>
</dbReference>
<evidence type="ECO:0000256" key="5">
    <source>
        <dbReference type="ARBA" id="ARBA00022695"/>
    </source>
</evidence>
<evidence type="ECO:0000256" key="8">
    <source>
        <dbReference type="ARBA" id="ARBA00048366"/>
    </source>
</evidence>
<dbReference type="GO" id="GO:0005524">
    <property type="term" value="F:ATP binding"/>
    <property type="evidence" value="ECO:0007669"/>
    <property type="project" value="UniProtKB-UniRule"/>
</dbReference>
<reference evidence="11 12" key="1">
    <citation type="submission" date="2018-11" db="EMBL/GenBank/DDBJ databases">
        <title>The draft genome sequence of Amphritea balenae JAMM 1525T.</title>
        <authorList>
            <person name="Fang Z."/>
            <person name="Zhang Y."/>
            <person name="Han X."/>
        </authorList>
    </citation>
    <scope>NUCLEOTIDE SEQUENCE [LARGE SCALE GENOMIC DNA]</scope>
    <source>
        <strain evidence="11 12">JAMM 1525</strain>
    </source>
</reference>
<dbReference type="HAMAP" id="MF_01852">
    <property type="entry name" value="TsaC"/>
    <property type="match status" value="1"/>
</dbReference>
<dbReference type="EMBL" id="RQXV01000006">
    <property type="protein sequence ID" value="RRC98865.1"/>
    <property type="molecule type" value="Genomic_DNA"/>
</dbReference>